<dbReference type="EMBL" id="JAENGZ010000568">
    <property type="protein sequence ID" value="KAG6957070.1"/>
    <property type="molecule type" value="Genomic_DNA"/>
</dbReference>
<name>A0A8T1UCZ1_9STRA</name>
<evidence type="ECO:0000313" key="1">
    <source>
        <dbReference type="EMBL" id="KAG6957070.1"/>
    </source>
</evidence>
<sequence>MLYRQYKTDDDFPTCLRVWGDTEFCSILKKKAQKRSLHRCRMYRTGFNVKRIQ</sequence>
<dbReference type="Proteomes" id="UP000688947">
    <property type="component" value="Unassembled WGS sequence"/>
</dbReference>
<dbReference type="AlphaFoldDB" id="A0A8T1UCZ1"/>
<evidence type="ECO:0000313" key="2">
    <source>
        <dbReference type="Proteomes" id="UP000688947"/>
    </source>
</evidence>
<protein>
    <submittedName>
        <fullName evidence="1">Uncharacterized protein</fullName>
    </submittedName>
</protein>
<gene>
    <name evidence="1" type="ORF">JG687_00010214</name>
</gene>
<comment type="caution">
    <text evidence="1">The sequence shown here is derived from an EMBL/GenBank/DDBJ whole genome shotgun (WGS) entry which is preliminary data.</text>
</comment>
<proteinExistence type="predicted"/>
<organism evidence="1 2">
    <name type="scientific">Phytophthora cactorum</name>
    <dbReference type="NCBI Taxonomy" id="29920"/>
    <lineage>
        <taxon>Eukaryota</taxon>
        <taxon>Sar</taxon>
        <taxon>Stramenopiles</taxon>
        <taxon>Oomycota</taxon>
        <taxon>Peronosporomycetes</taxon>
        <taxon>Peronosporales</taxon>
        <taxon>Peronosporaceae</taxon>
        <taxon>Phytophthora</taxon>
    </lineage>
</organism>
<reference evidence="1" key="1">
    <citation type="submission" date="2021-01" db="EMBL/GenBank/DDBJ databases">
        <title>Phytophthora aleatoria, a newly-described species from Pinus radiata is distinct from Phytophthora cactorum isolates based on comparative genomics.</title>
        <authorList>
            <person name="Mcdougal R."/>
            <person name="Panda P."/>
            <person name="Williams N."/>
            <person name="Studholme D.J."/>
        </authorList>
    </citation>
    <scope>NUCLEOTIDE SEQUENCE</scope>
    <source>
        <strain evidence="1">NZFS 3830</strain>
    </source>
</reference>
<accession>A0A8T1UCZ1</accession>